<comment type="subcellular location">
    <subcellularLocation>
        <location evidence="3">Cytoplasm</location>
    </subcellularLocation>
</comment>
<evidence type="ECO:0000256" key="1">
    <source>
        <dbReference type="ARBA" id="ARBA00001436"/>
    </source>
</evidence>
<dbReference type="InterPro" id="IPR011644">
    <property type="entry name" value="Heme_NO-bd"/>
</dbReference>
<evidence type="ECO:0000256" key="3">
    <source>
        <dbReference type="ARBA" id="ARBA00004496"/>
    </source>
</evidence>
<keyword evidence="15" id="KW-1185">Reference proteome</keyword>
<keyword evidence="8" id="KW-0408">Iron</keyword>
<dbReference type="WBParaSite" id="SVE_0248200.1">
    <property type="protein sequence ID" value="SVE_0248200.1"/>
    <property type="gene ID" value="SVE_0248200"/>
</dbReference>
<dbReference type="SUPFAM" id="SSF55073">
    <property type="entry name" value="Nucleotide cyclase"/>
    <property type="match status" value="1"/>
</dbReference>
<dbReference type="InterPro" id="IPR042463">
    <property type="entry name" value="HNOB_dom_associated_sf"/>
</dbReference>
<dbReference type="SMART" id="SM00044">
    <property type="entry name" value="CYCc"/>
    <property type="match status" value="1"/>
</dbReference>
<keyword evidence="11 13" id="KW-0456">Lyase</keyword>
<dbReference type="SUPFAM" id="SSF111126">
    <property type="entry name" value="Ligand-binding domain in the NO signalling and Golgi transport"/>
    <property type="match status" value="1"/>
</dbReference>
<evidence type="ECO:0000259" key="14">
    <source>
        <dbReference type="PROSITE" id="PS50125"/>
    </source>
</evidence>
<dbReference type="GO" id="GO:0008074">
    <property type="term" value="C:guanylate cyclase complex, soluble"/>
    <property type="evidence" value="ECO:0007669"/>
    <property type="project" value="TreeGrafter"/>
</dbReference>
<evidence type="ECO:0000256" key="10">
    <source>
        <dbReference type="ARBA" id="ARBA00023134"/>
    </source>
</evidence>
<reference evidence="16" key="2">
    <citation type="submission" date="2015-08" db="UniProtKB">
        <authorList>
            <consortium name="WormBaseParasite"/>
        </authorList>
    </citation>
    <scope>IDENTIFICATION</scope>
</reference>
<dbReference type="InterPro" id="IPR029787">
    <property type="entry name" value="Nucleotide_cyclase"/>
</dbReference>
<organism evidence="15 16">
    <name type="scientific">Strongyloides venezuelensis</name>
    <name type="common">Threadworm</name>
    <dbReference type="NCBI Taxonomy" id="75913"/>
    <lineage>
        <taxon>Eukaryota</taxon>
        <taxon>Metazoa</taxon>
        <taxon>Ecdysozoa</taxon>
        <taxon>Nematoda</taxon>
        <taxon>Chromadorea</taxon>
        <taxon>Rhabditida</taxon>
        <taxon>Tylenchina</taxon>
        <taxon>Panagrolaimomorpha</taxon>
        <taxon>Strongyloidoidea</taxon>
        <taxon>Strongyloididae</taxon>
        <taxon>Strongyloides</taxon>
    </lineage>
</organism>
<dbReference type="FunFam" id="3.90.1520.10:FF:000005">
    <property type="entry name" value="Soluble guanylate cyclase gcy-36"/>
    <property type="match status" value="1"/>
</dbReference>
<accession>A0A0K0F115</accession>
<dbReference type="Proteomes" id="UP000035680">
    <property type="component" value="Unassembled WGS sequence"/>
</dbReference>
<keyword evidence="5" id="KW-0963">Cytoplasm</keyword>
<reference evidence="15" key="1">
    <citation type="submission" date="2014-07" db="EMBL/GenBank/DDBJ databases">
        <authorList>
            <person name="Martin A.A"/>
            <person name="De Silva N."/>
        </authorList>
    </citation>
    <scope>NUCLEOTIDE SEQUENCE</scope>
</reference>
<comment type="cofactor">
    <cofactor evidence="2">
        <name>heme</name>
        <dbReference type="ChEBI" id="CHEBI:30413"/>
    </cofactor>
</comment>
<dbReference type="PROSITE" id="PS00452">
    <property type="entry name" value="GUANYLATE_CYCLASE_1"/>
    <property type="match status" value="1"/>
</dbReference>
<feature type="domain" description="Guanylate cyclase" evidence="14">
    <location>
        <begin position="466"/>
        <end position="604"/>
    </location>
</feature>
<dbReference type="InterPro" id="IPR024096">
    <property type="entry name" value="NO_sig/Golgi_transp_ligand-bd"/>
</dbReference>
<dbReference type="GO" id="GO:0005525">
    <property type="term" value="F:GTP binding"/>
    <property type="evidence" value="ECO:0007669"/>
    <property type="project" value="UniProtKB-KW"/>
</dbReference>
<dbReference type="PANTHER" id="PTHR45655">
    <property type="entry name" value="GUANYLATE CYCLASE SOLUBLE SUBUNIT BETA-2"/>
    <property type="match status" value="1"/>
</dbReference>
<dbReference type="GO" id="GO:0004383">
    <property type="term" value="F:guanylate cyclase activity"/>
    <property type="evidence" value="ECO:0007669"/>
    <property type="project" value="UniProtKB-EC"/>
</dbReference>
<dbReference type="Pfam" id="PF07701">
    <property type="entry name" value="HNOBA"/>
    <property type="match status" value="1"/>
</dbReference>
<evidence type="ECO:0000256" key="9">
    <source>
        <dbReference type="ARBA" id="ARBA00023054"/>
    </source>
</evidence>
<keyword evidence="12" id="KW-0141">cGMP biosynthesis</keyword>
<dbReference type="InterPro" id="IPR038158">
    <property type="entry name" value="H-NOX_domain_sf"/>
</dbReference>
<dbReference type="GO" id="GO:0020037">
    <property type="term" value="F:heme binding"/>
    <property type="evidence" value="ECO:0007669"/>
    <property type="project" value="InterPro"/>
</dbReference>
<dbReference type="Gene3D" id="3.30.450.260">
    <property type="entry name" value="Haem NO binding associated domain"/>
    <property type="match status" value="1"/>
</dbReference>
<evidence type="ECO:0000313" key="16">
    <source>
        <dbReference type="WBParaSite" id="SVE_0248200.1"/>
    </source>
</evidence>
<keyword evidence="6" id="KW-0349">Heme</keyword>
<evidence type="ECO:0000256" key="7">
    <source>
        <dbReference type="ARBA" id="ARBA00022741"/>
    </source>
</evidence>
<dbReference type="FunFam" id="3.30.450.260:FF:000002">
    <property type="entry name" value="guanylate cyclase soluble subunit alpha-2"/>
    <property type="match status" value="1"/>
</dbReference>
<protein>
    <recommendedName>
        <fullName evidence="4">guanylate cyclase</fullName>
        <ecNumber evidence="4">4.6.1.2</ecNumber>
    </recommendedName>
</protein>
<keyword evidence="6" id="KW-0479">Metal-binding</keyword>
<evidence type="ECO:0000256" key="12">
    <source>
        <dbReference type="ARBA" id="ARBA00023293"/>
    </source>
</evidence>
<dbReference type="EC" id="4.6.1.2" evidence="4"/>
<evidence type="ECO:0000256" key="8">
    <source>
        <dbReference type="ARBA" id="ARBA00023004"/>
    </source>
</evidence>
<keyword evidence="7" id="KW-0547">Nucleotide-binding</keyword>
<dbReference type="InterPro" id="IPR018297">
    <property type="entry name" value="A/G_cyclase_CS"/>
</dbReference>
<proteinExistence type="inferred from homology"/>
<evidence type="ECO:0000313" key="15">
    <source>
        <dbReference type="Proteomes" id="UP000035680"/>
    </source>
</evidence>
<dbReference type="GO" id="GO:0070482">
    <property type="term" value="P:response to oxygen levels"/>
    <property type="evidence" value="ECO:0007669"/>
    <property type="project" value="TreeGrafter"/>
</dbReference>
<dbReference type="PROSITE" id="PS50125">
    <property type="entry name" value="GUANYLATE_CYCLASE_2"/>
    <property type="match status" value="1"/>
</dbReference>
<dbReference type="InterPro" id="IPR011645">
    <property type="entry name" value="HNOB_dom_associated"/>
</dbReference>
<dbReference type="GO" id="GO:0019934">
    <property type="term" value="P:cGMP-mediated signaling"/>
    <property type="evidence" value="ECO:0007669"/>
    <property type="project" value="TreeGrafter"/>
</dbReference>
<dbReference type="Gene3D" id="6.10.250.780">
    <property type="match status" value="1"/>
</dbReference>
<evidence type="ECO:0000256" key="2">
    <source>
        <dbReference type="ARBA" id="ARBA00001971"/>
    </source>
</evidence>
<dbReference type="FunFam" id="3.30.70.1230:FF:000007">
    <property type="entry name" value="Guanylate cyclase soluble subunit alpha-3"/>
    <property type="match status" value="1"/>
</dbReference>
<dbReference type="STRING" id="75913.A0A0K0F115"/>
<evidence type="ECO:0000256" key="11">
    <source>
        <dbReference type="ARBA" id="ARBA00023239"/>
    </source>
</evidence>
<dbReference type="Pfam" id="PF07700">
    <property type="entry name" value="HNOB"/>
    <property type="match status" value="1"/>
</dbReference>
<evidence type="ECO:0000256" key="13">
    <source>
        <dbReference type="RuleBase" id="RU000405"/>
    </source>
</evidence>
<comment type="similarity">
    <text evidence="13">Belongs to the adenylyl cyclase class-4/guanylyl cyclase family.</text>
</comment>
<dbReference type="CDD" id="cd07302">
    <property type="entry name" value="CHD"/>
    <property type="match status" value="1"/>
</dbReference>
<evidence type="ECO:0000256" key="4">
    <source>
        <dbReference type="ARBA" id="ARBA00012202"/>
    </source>
</evidence>
<dbReference type="Gene3D" id="3.30.70.1230">
    <property type="entry name" value="Nucleotide cyclase"/>
    <property type="match status" value="1"/>
</dbReference>
<keyword evidence="9" id="KW-0175">Coiled coil</keyword>
<dbReference type="AlphaFoldDB" id="A0A0K0F115"/>
<comment type="catalytic activity">
    <reaction evidence="1">
        <text>GTP = 3',5'-cyclic GMP + diphosphate</text>
        <dbReference type="Rhea" id="RHEA:13665"/>
        <dbReference type="ChEBI" id="CHEBI:33019"/>
        <dbReference type="ChEBI" id="CHEBI:37565"/>
        <dbReference type="ChEBI" id="CHEBI:57746"/>
        <dbReference type="EC" id="4.6.1.2"/>
    </reaction>
</comment>
<dbReference type="InterPro" id="IPR001054">
    <property type="entry name" value="A/G_cyclase"/>
</dbReference>
<name>A0A0K0F115_STRVS</name>
<dbReference type="Pfam" id="PF00211">
    <property type="entry name" value="Guanylate_cyc"/>
    <property type="match status" value="1"/>
</dbReference>
<evidence type="ECO:0000256" key="5">
    <source>
        <dbReference type="ARBA" id="ARBA00022490"/>
    </source>
</evidence>
<sequence length="719" mass="81909">MIINHSKINGLLRVPGPEEVEIFLKQPYNIFQNLDNILFLNNKFGWIHESFRQLVHRKYGREVWLKILEIAKFDEGTECDISHYYKDEDTMKIVNAMANVIGIPIEEIWEAYGGFLIQFTMETGWDELLKALAHNLEGFLDSLDSLHYFIDHVVYRTKLKGPSFRCEPAKNGSLILHYYSKRSGLYPIVKGVVREVARRIFNKEVIMKVQERKQEHLDTYITEHVIFSVTMIENETANSGNLSLSGKIARQEPPIYPIPSYKLTLKDFINAFPHHLCFDRSLILQHIGSYLIQNLPEFRPGLTKLTDITELLHPELPLTFESLVAFKNSLFVFRIKNKGLSNQDDTTTVELKGSMVHLEDQNYILYLCSLSVTTVREMVVNNLYLSDMQKHDGTRDLIMLNQSRMSQVELNRKLEETTKSLKRMAMDLEIETQRTDELLCQLMPATVAESLRQGRSIEAAEFSEATCLFTDIVTFTNICALCSPYDVVNLLNDMYLRFDRLVTLHDVYKVETIGDAYVIVGGVPKVCDNHAERILNCSIGMLMESRAVKSPLYALNNTNKSNGDNSIKIRVGIHSGPVVAGVVGTKMPKYCLFGDAVNTASKMESNGVPLRIHVSEPAKEHALKTNPSFEFETRGVMDLKGKGELLTHFLIKNGRKSVWELIGKSKEKESSIDGYSELQRAYEDYKASLTVIIKTNDVGNCVDKTIKKEKNRSSLCSLM</sequence>
<dbReference type="PANTHER" id="PTHR45655:SF13">
    <property type="entry name" value="SOLUBLE GUANYLATE CYCLASE GCY-32-RELATED"/>
    <property type="match status" value="1"/>
</dbReference>
<keyword evidence="10" id="KW-0342">GTP-binding</keyword>
<dbReference type="Gene3D" id="3.90.1520.10">
    <property type="entry name" value="H-NOX domain"/>
    <property type="match status" value="1"/>
</dbReference>
<evidence type="ECO:0000256" key="6">
    <source>
        <dbReference type="ARBA" id="ARBA00022617"/>
    </source>
</evidence>